<dbReference type="RefSeq" id="WP_345379294.1">
    <property type="nucleotide sequence ID" value="NZ_BAABIC010000004.1"/>
</dbReference>
<keyword evidence="6 8" id="KW-1133">Transmembrane helix</keyword>
<comment type="caution">
    <text evidence="10">The sequence shown here is derived from an EMBL/GenBank/DDBJ whole genome shotgun (WGS) entry which is preliminary data.</text>
</comment>
<gene>
    <name evidence="10" type="ORF">GCM10023215_15020</name>
</gene>
<keyword evidence="5 8" id="KW-0812">Transmembrane</keyword>
<dbReference type="InterPro" id="IPR004736">
    <property type="entry name" value="MHS_symport"/>
</dbReference>
<dbReference type="SUPFAM" id="SSF103473">
    <property type="entry name" value="MFS general substrate transporter"/>
    <property type="match status" value="1"/>
</dbReference>
<dbReference type="Pfam" id="PF00083">
    <property type="entry name" value="Sugar_tr"/>
    <property type="match status" value="1"/>
</dbReference>
<dbReference type="InterPro" id="IPR005829">
    <property type="entry name" value="Sugar_transporter_CS"/>
</dbReference>
<dbReference type="PANTHER" id="PTHR43045:SF1">
    <property type="entry name" value="SHIKIMATE TRANSPORTER"/>
    <property type="match status" value="1"/>
</dbReference>
<dbReference type="CDD" id="cd17369">
    <property type="entry name" value="MFS_ShiA_like"/>
    <property type="match status" value="1"/>
</dbReference>
<keyword evidence="4" id="KW-0997">Cell inner membrane</keyword>
<sequence>MTQPSSRGPAGTPPRTSLIKVVAASMLGTTVEWYDFFLYGVAAAIVLPQVFFPAADPVAGTLLSFGTFAIGFVARPLGGLVFGHYGDKLGRKKLLVVSLLMMGLSTFAIGLLPGYATIGVAAPAILVLLRLIQGFALGGEWGGAVLIVSEHGDARRRGFWASWPQAGAPAGQLLANGLLALLAVVQSEEAFNSWGWRIPFLLSAVLVLIGLYVRLSVEESPVFRDAQAKAAERAAAGQAQTPPILEVLRRYPREVLTAMGARFAENVSYYIFTIVVSTYMKERFGLPSSFVLGAVLIGAAVHVVTIPLWGLVSDRIGRRPVYLLGAVGVGAWAFAFFALLDTQSFGLTVLAVVGGLIFHGAMYGPQAAFLSELFGTGVRYSGVSIGYQLASVAAGGLAPLISVALLASFGTGYAIAAYVAASSLITLIAVASYRETRNRDLAADDGFGSTKAMPDGTAPARN</sequence>
<feature type="transmembrane region" description="Helical" evidence="8">
    <location>
        <begin position="94"/>
        <end position="118"/>
    </location>
</feature>
<evidence type="ECO:0000256" key="5">
    <source>
        <dbReference type="ARBA" id="ARBA00022692"/>
    </source>
</evidence>
<accession>A0ABP8W6Y3</accession>
<dbReference type="InterPro" id="IPR036259">
    <property type="entry name" value="MFS_trans_sf"/>
</dbReference>
<name>A0ABP8W6Y3_9PSEU</name>
<dbReference type="Gene3D" id="1.20.1250.20">
    <property type="entry name" value="MFS general substrate transporter like domains"/>
    <property type="match status" value="2"/>
</dbReference>
<evidence type="ECO:0000313" key="11">
    <source>
        <dbReference type="Proteomes" id="UP001500325"/>
    </source>
</evidence>
<feature type="transmembrane region" description="Helical" evidence="8">
    <location>
        <begin position="263"/>
        <end position="280"/>
    </location>
</feature>
<feature type="transmembrane region" description="Helical" evidence="8">
    <location>
        <begin position="321"/>
        <end position="339"/>
    </location>
</feature>
<dbReference type="PROSITE" id="PS00217">
    <property type="entry name" value="SUGAR_TRANSPORT_2"/>
    <property type="match status" value="1"/>
</dbReference>
<dbReference type="PANTHER" id="PTHR43045">
    <property type="entry name" value="SHIKIMATE TRANSPORTER"/>
    <property type="match status" value="1"/>
</dbReference>
<dbReference type="NCBIfam" id="TIGR00883">
    <property type="entry name" value="2A0106"/>
    <property type="match status" value="1"/>
</dbReference>
<evidence type="ECO:0000259" key="9">
    <source>
        <dbReference type="PROSITE" id="PS50850"/>
    </source>
</evidence>
<dbReference type="InterPro" id="IPR020846">
    <property type="entry name" value="MFS_dom"/>
</dbReference>
<reference evidence="11" key="1">
    <citation type="journal article" date="2019" name="Int. J. Syst. Evol. Microbiol.">
        <title>The Global Catalogue of Microorganisms (GCM) 10K type strain sequencing project: providing services to taxonomists for standard genome sequencing and annotation.</title>
        <authorList>
            <consortium name="The Broad Institute Genomics Platform"/>
            <consortium name="The Broad Institute Genome Sequencing Center for Infectious Disease"/>
            <person name="Wu L."/>
            <person name="Ma J."/>
        </authorList>
    </citation>
    <scope>NUCLEOTIDE SEQUENCE [LARGE SCALE GENOMIC DNA]</scope>
    <source>
        <strain evidence="11">JCM 18055</strain>
    </source>
</reference>
<evidence type="ECO:0000256" key="7">
    <source>
        <dbReference type="ARBA" id="ARBA00023136"/>
    </source>
</evidence>
<evidence type="ECO:0000256" key="8">
    <source>
        <dbReference type="SAM" id="Phobius"/>
    </source>
</evidence>
<feature type="transmembrane region" description="Helical" evidence="8">
    <location>
        <begin position="36"/>
        <end position="55"/>
    </location>
</feature>
<dbReference type="PROSITE" id="PS50850">
    <property type="entry name" value="MFS"/>
    <property type="match status" value="1"/>
</dbReference>
<evidence type="ECO:0000313" key="10">
    <source>
        <dbReference type="EMBL" id="GAA4682115.1"/>
    </source>
</evidence>
<evidence type="ECO:0000256" key="3">
    <source>
        <dbReference type="ARBA" id="ARBA00022475"/>
    </source>
</evidence>
<feature type="transmembrane region" description="Helical" evidence="8">
    <location>
        <begin position="124"/>
        <end position="148"/>
    </location>
</feature>
<feature type="transmembrane region" description="Helical" evidence="8">
    <location>
        <begin position="196"/>
        <end position="215"/>
    </location>
</feature>
<feature type="transmembrane region" description="Helical" evidence="8">
    <location>
        <begin position="286"/>
        <end position="309"/>
    </location>
</feature>
<evidence type="ECO:0000256" key="2">
    <source>
        <dbReference type="ARBA" id="ARBA00022448"/>
    </source>
</evidence>
<feature type="transmembrane region" description="Helical" evidence="8">
    <location>
        <begin position="345"/>
        <end position="364"/>
    </location>
</feature>
<dbReference type="InterPro" id="IPR005828">
    <property type="entry name" value="MFS_sugar_transport-like"/>
</dbReference>
<keyword evidence="3" id="KW-1003">Cell membrane</keyword>
<protein>
    <submittedName>
        <fullName evidence="10">MFS transporter</fullName>
    </submittedName>
</protein>
<keyword evidence="11" id="KW-1185">Reference proteome</keyword>
<dbReference type="EMBL" id="BAABIC010000004">
    <property type="protein sequence ID" value="GAA4682115.1"/>
    <property type="molecule type" value="Genomic_DNA"/>
</dbReference>
<evidence type="ECO:0000256" key="6">
    <source>
        <dbReference type="ARBA" id="ARBA00022989"/>
    </source>
</evidence>
<feature type="domain" description="Major facilitator superfamily (MFS) profile" evidence="9">
    <location>
        <begin position="21"/>
        <end position="434"/>
    </location>
</feature>
<evidence type="ECO:0000256" key="1">
    <source>
        <dbReference type="ARBA" id="ARBA00004429"/>
    </source>
</evidence>
<dbReference type="Proteomes" id="UP001500325">
    <property type="component" value="Unassembled WGS sequence"/>
</dbReference>
<feature type="transmembrane region" description="Helical" evidence="8">
    <location>
        <begin position="61"/>
        <end position="82"/>
    </location>
</feature>
<proteinExistence type="predicted"/>
<feature type="transmembrane region" description="Helical" evidence="8">
    <location>
        <begin position="413"/>
        <end position="433"/>
    </location>
</feature>
<evidence type="ECO:0000256" key="4">
    <source>
        <dbReference type="ARBA" id="ARBA00022519"/>
    </source>
</evidence>
<comment type="subcellular location">
    <subcellularLocation>
        <location evidence="1">Cell inner membrane</location>
        <topology evidence="1">Multi-pass membrane protein</topology>
    </subcellularLocation>
</comment>
<keyword evidence="2" id="KW-0813">Transport</keyword>
<keyword evidence="7 8" id="KW-0472">Membrane</keyword>
<feature type="transmembrane region" description="Helical" evidence="8">
    <location>
        <begin position="160"/>
        <end position="184"/>
    </location>
</feature>
<feature type="transmembrane region" description="Helical" evidence="8">
    <location>
        <begin position="385"/>
        <end position="407"/>
    </location>
</feature>
<organism evidence="10 11">
    <name type="scientific">Pseudonocardia yuanmonensis</name>
    <dbReference type="NCBI Taxonomy" id="1095914"/>
    <lineage>
        <taxon>Bacteria</taxon>
        <taxon>Bacillati</taxon>
        <taxon>Actinomycetota</taxon>
        <taxon>Actinomycetes</taxon>
        <taxon>Pseudonocardiales</taxon>
        <taxon>Pseudonocardiaceae</taxon>
        <taxon>Pseudonocardia</taxon>
    </lineage>
</organism>